<dbReference type="Gene3D" id="2.60.40.1220">
    <property type="match status" value="1"/>
</dbReference>
<evidence type="ECO:0000256" key="9">
    <source>
        <dbReference type="SAM" id="Phobius"/>
    </source>
</evidence>
<evidence type="ECO:0000256" key="1">
    <source>
        <dbReference type="ARBA" id="ARBA00004196"/>
    </source>
</evidence>
<evidence type="ECO:0000256" key="4">
    <source>
        <dbReference type="ARBA" id="ARBA00022525"/>
    </source>
</evidence>
<dbReference type="SUPFAM" id="SSF52058">
    <property type="entry name" value="L domain-like"/>
    <property type="match status" value="1"/>
</dbReference>
<dbReference type="RefSeq" id="WP_185603768.1">
    <property type="nucleotide sequence ID" value="NZ_JAARZC010000001.1"/>
</dbReference>
<evidence type="ECO:0000256" key="7">
    <source>
        <dbReference type="ARBA" id="ARBA00022737"/>
    </source>
</evidence>
<evidence type="ECO:0000256" key="3">
    <source>
        <dbReference type="ARBA" id="ARBA00009432"/>
    </source>
</evidence>
<dbReference type="PROSITE" id="PS51450">
    <property type="entry name" value="LRR"/>
    <property type="match status" value="3"/>
</dbReference>
<evidence type="ECO:0000313" key="13">
    <source>
        <dbReference type="Proteomes" id="UP000559864"/>
    </source>
</evidence>
<dbReference type="NCBIfam" id="TIGR02543">
    <property type="entry name" value="List_Bact_rpt"/>
    <property type="match status" value="2"/>
</dbReference>
<dbReference type="InterPro" id="IPR012569">
    <property type="entry name" value="Inl_IR"/>
</dbReference>
<dbReference type="NCBIfam" id="TIGR01167">
    <property type="entry name" value="LPXTG_anchor"/>
    <property type="match status" value="1"/>
</dbReference>
<keyword evidence="9" id="KW-1133">Transmembrane helix</keyword>
<dbReference type="InterPro" id="IPR014755">
    <property type="entry name" value="Cu-Rt/internalin_Ig-like"/>
</dbReference>
<evidence type="ECO:0000313" key="12">
    <source>
        <dbReference type="EMBL" id="MBC2248486.1"/>
    </source>
</evidence>
<dbReference type="Pfam" id="PF12799">
    <property type="entry name" value="LRR_4"/>
    <property type="match status" value="1"/>
</dbReference>
<dbReference type="InterPro" id="IPR013378">
    <property type="entry name" value="InlB-like_B-rpt"/>
</dbReference>
<dbReference type="Gene3D" id="3.80.10.10">
    <property type="entry name" value="Ribonuclease Inhibitor"/>
    <property type="match status" value="1"/>
</dbReference>
<feature type="domain" description="Internalin N-terminal" evidence="11">
    <location>
        <begin position="34"/>
        <end position="70"/>
    </location>
</feature>
<feature type="compositionally biased region" description="Polar residues" evidence="8">
    <location>
        <begin position="424"/>
        <end position="441"/>
    </location>
</feature>
<dbReference type="InterPro" id="IPR025875">
    <property type="entry name" value="Leu-rich_rpt_4"/>
</dbReference>
<organism evidence="12 13">
    <name type="scientific">Listeria cossartiae subsp. cayugensis</name>
    <dbReference type="NCBI Taxonomy" id="2713505"/>
    <lineage>
        <taxon>Bacteria</taxon>
        <taxon>Bacillati</taxon>
        <taxon>Bacillota</taxon>
        <taxon>Bacilli</taxon>
        <taxon>Bacillales</taxon>
        <taxon>Listeriaceae</taxon>
        <taxon>Listeria</taxon>
        <taxon>Listeria cossartiae</taxon>
    </lineage>
</organism>
<dbReference type="EMBL" id="JAARZC010000001">
    <property type="protein sequence ID" value="MBC2248486.1"/>
    <property type="molecule type" value="Genomic_DNA"/>
</dbReference>
<dbReference type="Proteomes" id="UP000559864">
    <property type="component" value="Unassembled WGS sequence"/>
</dbReference>
<dbReference type="Pfam" id="PF12354">
    <property type="entry name" value="Internalin_N"/>
    <property type="match status" value="1"/>
</dbReference>
<evidence type="ECO:0000259" key="10">
    <source>
        <dbReference type="Pfam" id="PF08191"/>
    </source>
</evidence>
<dbReference type="InterPro" id="IPR042229">
    <property type="entry name" value="Listeria/Bacterioides_rpt_sf"/>
</dbReference>
<dbReference type="PANTHER" id="PTHR46652:SF3">
    <property type="entry name" value="LEUCINE-RICH REPEAT-CONTAINING PROTEIN 9"/>
    <property type="match status" value="1"/>
</dbReference>
<sequence length="473" mass="50634">MKYKGKLFLYVILTLLIVGTSALFKIDARAAAIPPAAIDQIFPDEALAKGIQNVLGKSSPADTITQTELDTITSLDVTAKGIHSLVGMNYVTNLSSFSVANNQVSDLGPLANLTKLAWLELTGNQIGNLAPLANLTSLTSLFLAGNQITDVSALAGLGDLVLLDISQNKISDIQPLNSLTKLSTVQMEKQQIVNEALDFETPLTVPITVKNIAGQAIDPKNISDNGVTNYPNITWTLPSFIDKVSYDFNELDTVGNATNTFSGTVEQPLTQHFMAIFDIDGTETSMRVEAGTLIAEPVTPTKEGYTFTGWYDAENGGNQWDFATDKMPANDLTLYAQFKINSYKATLKVDNAISTQMVEYQGLIQEPATPQKAGYTFIGWFDAKTGGNQWNFASTKMPAHDVTLYAQFSKDASQGGAGSGTGGNEQVSNGEPSVGNQQLSNEKLPGTGDSGWLPTSLIGAIIAAISLLTLRKK</sequence>
<keyword evidence="9" id="KW-0472">Membrane</keyword>
<comment type="subcellular location">
    <subcellularLocation>
        <location evidence="1">Cell envelope</location>
    </subcellularLocation>
    <subcellularLocation>
        <location evidence="2">Secreted</location>
    </subcellularLocation>
</comment>
<keyword evidence="5" id="KW-0433">Leucine-rich repeat</keyword>
<proteinExistence type="inferred from homology"/>
<feature type="domain" description="Internalin Ig-like inter-repeat region" evidence="10">
    <location>
        <begin position="214"/>
        <end position="270"/>
    </location>
</feature>
<keyword evidence="7" id="KW-0677">Repeat</keyword>
<reference evidence="12 13" key="1">
    <citation type="submission" date="2020-03" db="EMBL/GenBank/DDBJ databases">
        <title>Soil Listeria distribution.</title>
        <authorList>
            <person name="Liao J."/>
            <person name="Wiedmann M."/>
        </authorList>
    </citation>
    <scope>NUCLEOTIDE SEQUENCE [LARGE SCALE GENOMIC DNA]</scope>
    <source>
        <strain evidence="12 13">FSL L7-0123</strain>
    </source>
</reference>
<keyword evidence="4" id="KW-0964">Secreted</keyword>
<dbReference type="Pfam" id="PF08191">
    <property type="entry name" value="LRR_adjacent"/>
    <property type="match status" value="1"/>
</dbReference>
<evidence type="ECO:0000256" key="2">
    <source>
        <dbReference type="ARBA" id="ARBA00004613"/>
    </source>
</evidence>
<gene>
    <name evidence="12" type="ORF">HCB49_00515</name>
</gene>
<evidence type="ECO:0000256" key="6">
    <source>
        <dbReference type="ARBA" id="ARBA00022729"/>
    </source>
</evidence>
<comment type="caution">
    <text evidence="12">The sequence shown here is derived from an EMBL/GenBank/DDBJ whole genome shotgun (WGS) entry which is preliminary data.</text>
</comment>
<dbReference type="InterPro" id="IPR024634">
    <property type="entry name" value="Internalin_N"/>
</dbReference>
<feature type="region of interest" description="Disordered" evidence="8">
    <location>
        <begin position="413"/>
        <end position="446"/>
    </location>
</feature>
<dbReference type="Pfam" id="PF09479">
    <property type="entry name" value="Flg_new"/>
    <property type="match status" value="2"/>
</dbReference>
<dbReference type="Gene3D" id="2.60.40.4270">
    <property type="entry name" value="Listeria-Bacteroides repeat domain"/>
    <property type="match status" value="2"/>
</dbReference>
<dbReference type="GO" id="GO:0030313">
    <property type="term" value="C:cell envelope"/>
    <property type="evidence" value="ECO:0007669"/>
    <property type="project" value="UniProtKB-SubCell"/>
</dbReference>
<keyword evidence="6" id="KW-0732">Signal</keyword>
<protein>
    <submittedName>
        <fullName evidence="12">LPXTG cell wall anchor domain-containing protein</fullName>
    </submittedName>
</protein>
<dbReference type="InterPro" id="IPR032675">
    <property type="entry name" value="LRR_dom_sf"/>
</dbReference>
<dbReference type="AlphaFoldDB" id="A0A7X0Z9T7"/>
<dbReference type="InterPro" id="IPR050836">
    <property type="entry name" value="SDS22/Internalin_LRR"/>
</dbReference>
<accession>A0A7X0Z9T7</accession>
<dbReference type="SUPFAM" id="SSF81296">
    <property type="entry name" value="E set domains"/>
    <property type="match status" value="1"/>
</dbReference>
<dbReference type="InterPro" id="IPR001611">
    <property type="entry name" value="Leu-rich_rpt"/>
</dbReference>
<evidence type="ECO:0000256" key="8">
    <source>
        <dbReference type="SAM" id="MobiDB-lite"/>
    </source>
</evidence>
<feature type="transmembrane region" description="Helical" evidence="9">
    <location>
        <begin position="451"/>
        <end position="470"/>
    </location>
</feature>
<dbReference type="PANTHER" id="PTHR46652">
    <property type="entry name" value="LEUCINE-RICH REPEAT AND IQ DOMAIN-CONTAINING PROTEIN 1-RELATED"/>
    <property type="match status" value="1"/>
</dbReference>
<evidence type="ECO:0000259" key="11">
    <source>
        <dbReference type="Pfam" id="PF12354"/>
    </source>
</evidence>
<dbReference type="InterPro" id="IPR014756">
    <property type="entry name" value="Ig_E-set"/>
</dbReference>
<comment type="similarity">
    <text evidence="3">Belongs to the internalin family.</text>
</comment>
<name>A0A7X0Z9T7_9LIST</name>
<keyword evidence="9" id="KW-0812">Transmembrane</keyword>
<evidence type="ECO:0000256" key="5">
    <source>
        <dbReference type="ARBA" id="ARBA00022614"/>
    </source>
</evidence>
<dbReference type="GO" id="GO:0005576">
    <property type="term" value="C:extracellular region"/>
    <property type="evidence" value="ECO:0007669"/>
    <property type="project" value="UniProtKB-SubCell"/>
</dbReference>
<dbReference type="SMART" id="SM00365">
    <property type="entry name" value="LRR_SD22"/>
    <property type="match status" value="4"/>
</dbReference>